<comment type="caution">
    <text evidence="2">The sequence shown here is derived from an EMBL/GenBank/DDBJ whole genome shotgun (WGS) entry which is preliminary data.</text>
</comment>
<proteinExistence type="predicted"/>
<evidence type="ECO:0000256" key="1">
    <source>
        <dbReference type="SAM" id="MobiDB-lite"/>
    </source>
</evidence>
<evidence type="ECO:0000313" key="3">
    <source>
        <dbReference type="Proteomes" id="UP000800093"/>
    </source>
</evidence>
<evidence type="ECO:0000313" key="2">
    <source>
        <dbReference type="EMBL" id="KAF2266494.1"/>
    </source>
</evidence>
<dbReference type="OrthoDB" id="3943860at2759"/>
<feature type="region of interest" description="Disordered" evidence="1">
    <location>
        <begin position="81"/>
        <end position="142"/>
    </location>
</feature>
<feature type="compositionally biased region" description="Polar residues" evidence="1">
    <location>
        <begin position="22"/>
        <end position="36"/>
    </location>
</feature>
<organism evidence="2 3">
    <name type="scientific">Lojkania enalia</name>
    <dbReference type="NCBI Taxonomy" id="147567"/>
    <lineage>
        <taxon>Eukaryota</taxon>
        <taxon>Fungi</taxon>
        <taxon>Dikarya</taxon>
        <taxon>Ascomycota</taxon>
        <taxon>Pezizomycotina</taxon>
        <taxon>Dothideomycetes</taxon>
        <taxon>Pleosporomycetidae</taxon>
        <taxon>Pleosporales</taxon>
        <taxon>Pleosporales incertae sedis</taxon>
        <taxon>Lojkania</taxon>
    </lineage>
</organism>
<accession>A0A9P4KHW1</accession>
<protein>
    <submittedName>
        <fullName evidence="2">Uncharacterized protein</fullName>
    </submittedName>
</protein>
<keyword evidence="3" id="KW-1185">Reference proteome</keyword>
<dbReference type="EMBL" id="ML986598">
    <property type="protein sequence ID" value="KAF2266494.1"/>
    <property type="molecule type" value="Genomic_DNA"/>
</dbReference>
<name>A0A9P4KHW1_9PLEO</name>
<reference evidence="3" key="1">
    <citation type="journal article" date="2020" name="Stud. Mycol.">
        <title>101 Dothideomycetes genomes: A test case for predicting lifestyles and emergence of pathogens.</title>
        <authorList>
            <person name="Haridas S."/>
            <person name="Albert R."/>
            <person name="Binder M."/>
            <person name="Bloem J."/>
            <person name="LaButti K."/>
            <person name="Salamov A."/>
            <person name="Andreopoulos B."/>
            <person name="Baker S."/>
            <person name="Barry K."/>
            <person name="Bills G."/>
            <person name="Bluhm B."/>
            <person name="Cannon C."/>
            <person name="Castanera R."/>
            <person name="Culley D."/>
            <person name="Daum C."/>
            <person name="Ezra D."/>
            <person name="Gonzalez J."/>
            <person name="Henrissat B."/>
            <person name="Kuo A."/>
            <person name="Liang C."/>
            <person name="Lipzen A."/>
            <person name="Lutzoni F."/>
            <person name="Magnuson J."/>
            <person name="Mondo S."/>
            <person name="Nolan M."/>
            <person name="Ohm R."/>
            <person name="Pangilinan J."/>
            <person name="Park H.-J."/>
            <person name="Ramirez L."/>
            <person name="Alfaro M."/>
            <person name="Sun H."/>
            <person name="Tritt A."/>
            <person name="Yoshinaga Y."/>
            <person name="Zwiers L.-H."/>
            <person name="Turgeon B."/>
            <person name="Goodwin S."/>
            <person name="Spatafora J."/>
            <person name="Crous P."/>
            <person name="Grigoriev I."/>
        </authorList>
    </citation>
    <scope>NUCLEOTIDE SEQUENCE [LARGE SCALE GENOMIC DNA]</scope>
    <source>
        <strain evidence="3">CBS 304.66</strain>
    </source>
</reference>
<sequence>MATRALAPPPRTPSPKIRIHRSQSFDSPSSRGSNVTPIDDSPYSKSANSIISKPLPAYNALQAAEQAMIQRNKVMLNTKMSDESMLSSSSTSDSMSSLESSPVSPTSDSEFGLFASGSPMPSAPSPPSFHPTSSRFAMNTTPQALPAPPSAITDSTVEIVTPDFSLYQDTSSPMYDPWLVRVVLDMYDVRGFDWMMIAEPIERIWGFRTSSAEVLGILSGNGRLRNYDIMYVDTFSINLQSGISIIHQSPRFFPTVSRHALSTCTSETAEISGDPKDPEKIAHLAEISRHKKNVPWYLPVPSYDRWSAKFSAEGGGGREKKVSDPLSLAVMSAFYTTVSAQNLLLRADEAGLGATVIKGGDLP</sequence>
<feature type="compositionally biased region" description="Low complexity" evidence="1">
    <location>
        <begin position="83"/>
        <end position="120"/>
    </location>
</feature>
<dbReference type="Proteomes" id="UP000800093">
    <property type="component" value="Unassembled WGS sequence"/>
</dbReference>
<gene>
    <name evidence="2" type="ORF">CC78DRAFT_615009</name>
</gene>
<feature type="region of interest" description="Disordered" evidence="1">
    <location>
        <begin position="1"/>
        <end position="49"/>
    </location>
</feature>
<dbReference type="AlphaFoldDB" id="A0A9P4KHW1"/>